<keyword evidence="3" id="KW-1185">Reference proteome</keyword>
<dbReference type="InterPro" id="IPR008947">
    <property type="entry name" value="PLipase_C/P1_nuclease_dom_sf"/>
</dbReference>
<dbReference type="EMBL" id="JAHCMY010000007">
    <property type="protein sequence ID" value="MBS9524963.1"/>
    <property type="molecule type" value="Genomic_DNA"/>
</dbReference>
<evidence type="ECO:0000313" key="3">
    <source>
        <dbReference type="Proteomes" id="UP001319104"/>
    </source>
</evidence>
<proteinExistence type="predicted"/>
<dbReference type="Gene3D" id="1.10.575.10">
    <property type="entry name" value="P1 Nuclease"/>
    <property type="match status" value="1"/>
</dbReference>
<dbReference type="SUPFAM" id="SSF48537">
    <property type="entry name" value="Phospholipase C/P1 nuclease"/>
    <property type="match status" value="1"/>
</dbReference>
<dbReference type="Proteomes" id="UP001319104">
    <property type="component" value="Unassembled WGS sequence"/>
</dbReference>
<protein>
    <submittedName>
        <fullName evidence="2">S1/P1 Nuclease</fullName>
    </submittedName>
</protein>
<sequence>MKKTFFLLIFLLISLQQSGAWGFFAHKRINRLAVFSLPPEMIGFFKANIQFITENAVNPDRRRYAVIGEAEKHFIDADAFGDSAVYKLPRHWQQAVETFTEDSLRKYGIGPWNAYRVKLQLTEAFRAKNKAAILRIAADLGHYIADINVPLHTTKNYNGQLTDQVGIHAFWESRIPELLSDDYDLFIGKAEYLPQPQLTAWQAVIYAHEALDSVLRFEKELTRKFPSHKKYSYEDRGGISTRVYSKEFTKAYHDMLDGQVERHMKRSIKMIADFWYTAWIDAGQPDLDGMTQPVPELPEENPSQKAIKTREHES</sequence>
<dbReference type="GO" id="GO:0016788">
    <property type="term" value="F:hydrolase activity, acting on ester bonds"/>
    <property type="evidence" value="ECO:0007669"/>
    <property type="project" value="InterPro"/>
</dbReference>
<dbReference type="CDD" id="cd10981">
    <property type="entry name" value="ZnPC_S1P1"/>
    <property type="match status" value="1"/>
</dbReference>
<dbReference type="AlphaFoldDB" id="A0AAP2G5V1"/>
<name>A0AAP2G5V1_9BACT</name>
<comment type="caution">
    <text evidence="2">The sequence shown here is derived from an EMBL/GenBank/DDBJ whole genome shotgun (WGS) entry which is preliminary data.</text>
</comment>
<evidence type="ECO:0000256" key="1">
    <source>
        <dbReference type="SAM" id="MobiDB-lite"/>
    </source>
</evidence>
<reference evidence="2 3" key="1">
    <citation type="submission" date="2021-05" db="EMBL/GenBank/DDBJ databases">
        <authorList>
            <person name="Zhang Z.D."/>
            <person name="Osman G."/>
        </authorList>
    </citation>
    <scope>NUCLEOTIDE SEQUENCE [LARGE SCALE GENOMIC DNA]</scope>
    <source>
        <strain evidence="2 3">KCTC 32217</strain>
    </source>
</reference>
<organism evidence="2 3">
    <name type="scientific">Litoribacter ruber</name>
    <dbReference type="NCBI Taxonomy" id="702568"/>
    <lineage>
        <taxon>Bacteria</taxon>
        <taxon>Pseudomonadati</taxon>
        <taxon>Bacteroidota</taxon>
        <taxon>Cytophagia</taxon>
        <taxon>Cytophagales</taxon>
        <taxon>Cyclobacteriaceae</taxon>
        <taxon>Litoribacter</taxon>
    </lineage>
</organism>
<evidence type="ECO:0000313" key="2">
    <source>
        <dbReference type="EMBL" id="MBS9524963.1"/>
    </source>
</evidence>
<gene>
    <name evidence="2" type="ORF">KI659_13165</name>
</gene>
<dbReference type="RefSeq" id="WP_213945821.1">
    <property type="nucleotide sequence ID" value="NZ_JAHCMY010000007.1"/>
</dbReference>
<feature type="region of interest" description="Disordered" evidence="1">
    <location>
        <begin position="287"/>
        <end position="314"/>
    </location>
</feature>
<accession>A0AAP2G5V1</accession>